<proteinExistence type="predicted"/>
<evidence type="ECO:0000313" key="2">
    <source>
        <dbReference type="EMBL" id="GLI52619.1"/>
    </source>
</evidence>
<organism evidence="2 3">
    <name type="scientific">Thermodesulfovibrio yellowstonii</name>
    <dbReference type="NCBI Taxonomy" id="28262"/>
    <lineage>
        <taxon>Bacteria</taxon>
        <taxon>Pseudomonadati</taxon>
        <taxon>Nitrospirota</taxon>
        <taxon>Thermodesulfovibrionia</taxon>
        <taxon>Thermodesulfovibrionales</taxon>
        <taxon>Thermodesulfovibrionaceae</taxon>
        <taxon>Thermodesulfovibrio</taxon>
    </lineage>
</organism>
<dbReference type="Gene3D" id="6.10.140.1580">
    <property type="match status" value="2"/>
</dbReference>
<dbReference type="EMBL" id="BSDX01000001">
    <property type="protein sequence ID" value="GLI52619.1"/>
    <property type="molecule type" value="Genomic_DNA"/>
</dbReference>
<dbReference type="SUPFAM" id="SSF53335">
    <property type="entry name" value="S-adenosyl-L-methionine-dependent methyltransferases"/>
    <property type="match status" value="1"/>
</dbReference>
<keyword evidence="3" id="KW-1185">Reference proteome</keyword>
<comment type="caution">
    <text evidence="2">The sequence shown here is derived from an EMBL/GenBank/DDBJ whole genome shotgun (WGS) entry which is preliminary data.</text>
</comment>
<dbReference type="PANTHER" id="PTHR45128">
    <property type="entry name" value="METHYLTRANSFERASE TYPE 11"/>
    <property type="match status" value="1"/>
</dbReference>
<dbReference type="CDD" id="cd02440">
    <property type="entry name" value="AdoMet_MTases"/>
    <property type="match status" value="1"/>
</dbReference>
<gene>
    <name evidence="2" type="ORF">TISLANDTSLP1_03120</name>
</gene>
<evidence type="ECO:0000313" key="3">
    <source>
        <dbReference type="Proteomes" id="UP001144297"/>
    </source>
</evidence>
<protein>
    <submittedName>
        <fullName evidence="2">Methyltransferase</fullName>
    </submittedName>
</protein>
<dbReference type="InterPro" id="IPR029063">
    <property type="entry name" value="SAM-dependent_MTases_sf"/>
</dbReference>
<dbReference type="PANTHER" id="PTHR45128:SF1">
    <property type="entry name" value="S-ADENOSYLMETHIONINE-DEPENDENT METHYLTRANSFERASE RV2258C"/>
    <property type="match status" value="1"/>
</dbReference>
<dbReference type="Pfam" id="PF13847">
    <property type="entry name" value="Methyltransf_31"/>
    <property type="match status" value="1"/>
</dbReference>
<dbReference type="InterPro" id="IPR025714">
    <property type="entry name" value="Methyltranfer_dom"/>
</dbReference>
<dbReference type="GO" id="GO:0032259">
    <property type="term" value="P:methylation"/>
    <property type="evidence" value="ECO:0007669"/>
    <property type="project" value="UniProtKB-KW"/>
</dbReference>
<reference evidence="2" key="1">
    <citation type="submission" date="2022-12" db="EMBL/GenBank/DDBJ databases">
        <title>Reference genome sequencing for broad-spectrum identification of bacterial and archaeal isolates by mass spectrometry.</title>
        <authorList>
            <person name="Sekiguchi Y."/>
            <person name="Tourlousse D.M."/>
        </authorList>
    </citation>
    <scope>NUCLEOTIDE SEQUENCE</scope>
    <source>
        <strain evidence="2">TSL-P1</strain>
    </source>
</reference>
<dbReference type="InterPro" id="IPR053173">
    <property type="entry name" value="SAM-binding_MTase"/>
</dbReference>
<sequence>MKIDRDYIHGYTDKETIRLENQANCLNDLLHYDSVFPENSLILEAGCGVGAQTKIVASKNPNSKFISIDISEDSLNKARALIQSLNIDNVEFQVGDIFDLQFPDEYFDHIFICFVLEHLATPIEALKSLKRVLKKGGSITIIEGDHGSAYFYPYSHYAQLAINAQITLQLNIGGNALIGRQLYPLLTESGYKNCKVSPRMVYVDSSKPKFVEGFIKNTFIAMIEGIREKAINSLIIDEDSFDKGVQDLYRTTQADGTFCYTFFKGTGYNI</sequence>
<feature type="domain" description="Methyltransferase" evidence="1">
    <location>
        <begin position="41"/>
        <end position="146"/>
    </location>
</feature>
<dbReference type="GO" id="GO:0008168">
    <property type="term" value="F:methyltransferase activity"/>
    <property type="evidence" value="ECO:0007669"/>
    <property type="project" value="UniProtKB-KW"/>
</dbReference>
<keyword evidence="2" id="KW-0808">Transferase</keyword>
<dbReference type="AlphaFoldDB" id="A0A9W6GES6"/>
<name>A0A9W6GES6_9BACT</name>
<dbReference type="Proteomes" id="UP001144297">
    <property type="component" value="Unassembled WGS sequence"/>
</dbReference>
<dbReference type="Gene3D" id="3.40.50.150">
    <property type="entry name" value="Vaccinia Virus protein VP39"/>
    <property type="match status" value="1"/>
</dbReference>
<keyword evidence="2" id="KW-0489">Methyltransferase</keyword>
<evidence type="ECO:0000259" key="1">
    <source>
        <dbReference type="Pfam" id="PF13847"/>
    </source>
</evidence>
<accession>A0A9W6GES6</accession>